<accession>A0ABR1FED9</accession>
<evidence type="ECO:0000256" key="1">
    <source>
        <dbReference type="SAM" id="MobiDB-lite"/>
    </source>
</evidence>
<dbReference type="Proteomes" id="UP001498771">
    <property type="component" value="Unassembled WGS sequence"/>
</dbReference>
<dbReference type="EMBL" id="JBBJBU010000001">
    <property type="protein sequence ID" value="KAK7208195.1"/>
    <property type="molecule type" value="Genomic_DNA"/>
</dbReference>
<dbReference type="PANTHER" id="PTHR46063">
    <property type="entry name" value="KELCH DOMAIN-CONTAINING PROTEIN"/>
    <property type="match status" value="1"/>
</dbReference>
<evidence type="ECO:0000313" key="4">
    <source>
        <dbReference type="Proteomes" id="UP001498771"/>
    </source>
</evidence>
<feature type="region of interest" description="Disordered" evidence="1">
    <location>
        <begin position="494"/>
        <end position="541"/>
    </location>
</feature>
<dbReference type="InterPro" id="IPR052588">
    <property type="entry name" value="Kelch_domain_protein"/>
</dbReference>
<keyword evidence="4" id="KW-1185">Reference proteome</keyword>
<feature type="compositionally biased region" description="Acidic residues" evidence="1">
    <location>
        <begin position="497"/>
        <end position="541"/>
    </location>
</feature>
<feature type="compositionally biased region" description="Basic residues" evidence="1">
    <location>
        <begin position="1"/>
        <end position="14"/>
    </location>
</feature>
<dbReference type="Gene3D" id="2.120.10.80">
    <property type="entry name" value="Kelch-type beta propeller"/>
    <property type="match status" value="2"/>
</dbReference>
<feature type="domain" description="DUF4110" evidence="2">
    <location>
        <begin position="555"/>
        <end position="640"/>
    </location>
</feature>
<proteinExistence type="predicted"/>
<reference evidence="3 4" key="1">
    <citation type="submission" date="2024-03" db="EMBL/GenBank/DDBJ databases">
        <title>Genome-scale model development and genomic sequencing of the oleaginous clade Lipomyces.</title>
        <authorList>
            <consortium name="Lawrence Berkeley National Laboratory"/>
            <person name="Czajka J.J."/>
            <person name="Han Y."/>
            <person name="Kim J."/>
            <person name="Mondo S.J."/>
            <person name="Hofstad B.A."/>
            <person name="Robles A."/>
            <person name="Haridas S."/>
            <person name="Riley R."/>
            <person name="LaButti K."/>
            <person name="Pangilinan J."/>
            <person name="Andreopoulos W."/>
            <person name="Lipzen A."/>
            <person name="Yan J."/>
            <person name="Wang M."/>
            <person name="Ng V."/>
            <person name="Grigoriev I.V."/>
            <person name="Spatafora J.W."/>
            <person name="Magnuson J.K."/>
            <person name="Baker S.E."/>
            <person name="Pomraning K.R."/>
        </authorList>
    </citation>
    <scope>NUCLEOTIDE SEQUENCE [LARGE SCALE GENOMIC DNA]</scope>
    <source>
        <strain evidence="3 4">Phaff 52-87</strain>
    </source>
</reference>
<comment type="caution">
    <text evidence="3">The sequence shown here is derived from an EMBL/GenBank/DDBJ whole genome shotgun (WGS) entry which is preliminary data.</text>
</comment>
<dbReference type="RefSeq" id="XP_064771228.1">
    <property type="nucleotide sequence ID" value="XM_064915084.1"/>
</dbReference>
<sequence>MGKKDKKNAVSKKALKAEKALKAQNKGASKQKKKASKLAANDEDADDANIDDILAEYAKEQANFLAVKIVPCDRPSKRLNPTLVASPPQHGRKELFLFGGESVNNAGLAEFYNDLFIYNVDTNIWRQVTSPNTPLPRSGHAMCVHPSSGMIVLFGGEFSSPKQNTFYHYGDTWILDASTREWTRLELKKGPSARSGHRLTPWRNYVLLHGGFRDLAASTTYLGDLWAFDITTMKWTQLEFPPNSLKPEPRSGHSFVTTEEGAVVWGGYSKVKNSQKKIVGKVHSDTWMLKLSPDLKTIRWERRRKSAWAPSPRVGCSMVYHKGRGVLFGGVYDTQETEETLDSVFYNDLYAYQINTNKWFPLTLRPPRKRPVAAERPVKNKSNELEENLKLLLNGPGSDGKDANDESQDISMNDSDSDDSDEEVTKVEHPITLALPHSRFNCSTAVMQDTIYIYGGMWEKGDREFALDSMYSIDLGKLDGVRVIWETFVDEVARAEAEDDESEEDYDDEDDEDDDDEDDEEVEEANAEEAPEEMAVDEAEELTEAAGGMAVVEPDPRPYLPHPRPFESLRVFYNRTGSAFMEWAISNNKDTGKRGKDLKRDAFELCEERWWERREQIRAAEDQYEELGGIGEIVEREQKTGSGRRR</sequence>
<organism evidence="3 4">
    <name type="scientific">Myxozyma melibiosi</name>
    <dbReference type="NCBI Taxonomy" id="54550"/>
    <lineage>
        <taxon>Eukaryota</taxon>
        <taxon>Fungi</taxon>
        <taxon>Dikarya</taxon>
        <taxon>Ascomycota</taxon>
        <taxon>Saccharomycotina</taxon>
        <taxon>Lipomycetes</taxon>
        <taxon>Lipomycetales</taxon>
        <taxon>Lipomycetaceae</taxon>
        <taxon>Myxozyma</taxon>
    </lineage>
</organism>
<dbReference type="PANTHER" id="PTHR46063:SF1">
    <property type="entry name" value="KELCH DOMAIN-CONTAINING PROTEIN 4"/>
    <property type="match status" value="1"/>
</dbReference>
<dbReference type="Pfam" id="PF13422">
    <property type="entry name" value="DUF4110"/>
    <property type="match status" value="1"/>
</dbReference>
<dbReference type="SUPFAM" id="SSF117281">
    <property type="entry name" value="Kelch motif"/>
    <property type="match status" value="1"/>
</dbReference>
<dbReference type="GeneID" id="90040596"/>
<gene>
    <name evidence="3" type="ORF">BZA70DRAFT_39546</name>
</gene>
<dbReference type="InterPro" id="IPR025183">
    <property type="entry name" value="DUF4110"/>
</dbReference>
<feature type="region of interest" description="Disordered" evidence="1">
    <location>
        <begin position="392"/>
        <end position="426"/>
    </location>
</feature>
<protein>
    <recommendedName>
        <fullName evidence="2">DUF4110 domain-containing protein</fullName>
    </recommendedName>
</protein>
<dbReference type="InterPro" id="IPR015915">
    <property type="entry name" value="Kelch-typ_b-propeller"/>
</dbReference>
<evidence type="ECO:0000313" key="3">
    <source>
        <dbReference type="EMBL" id="KAK7208195.1"/>
    </source>
</evidence>
<dbReference type="Pfam" id="PF24681">
    <property type="entry name" value="Kelch_KLHDC2_KLHL20_DRC7"/>
    <property type="match status" value="1"/>
</dbReference>
<evidence type="ECO:0000259" key="2">
    <source>
        <dbReference type="Pfam" id="PF13422"/>
    </source>
</evidence>
<feature type="region of interest" description="Disordered" evidence="1">
    <location>
        <begin position="1"/>
        <end position="43"/>
    </location>
</feature>
<name>A0ABR1FED9_9ASCO</name>